<evidence type="ECO:0000313" key="2">
    <source>
        <dbReference type="EMBL" id="MED6243981.1"/>
    </source>
</evidence>
<proteinExistence type="predicted"/>
<evidence type="ECO:0000256" key="1">
    <source>
        <dbReference type="SAM" id="MobiDB-lite"/>
    </source>
</evidence>
<feature type="region of interest" description="Disordered" evidence="1">
    <location>
        <begin position="77"/>
        <end position="101"/>
    </location>
</feature>
<dbReference type="EMBL" id="JAHUTI010039245">
    <property type="protein sequence ID" value="MED6243981.1"/>
    <property type="molecule type" value="Genomic_DNA"/>
</dbReference>
<accession>A0ABU7B0B1</accession>
<dbReference type="Proteomes" id="UP001345963">
    <property type="component" value="Unassembled WGS sequence"/>
</dbReference>
<organism evidence="2 3">
    <name type="scientific">Ataeniobius toweri</name>
    <dbReference type="NCBI Taxonomy" id="208326"/>
    <lineage>
        <taxon>Eukaryota</taxon>
        <taxon>Metazoa</taxon>
        <taxon>Chordata</taxon>
        <taxon>Craniata</taxon>
        <taxon>Vertebrata</taxon>
        <taxon>Euteleostomi</taxon>
        <taxon>Actinopterygii</taxon>
        <taxon>Neopterygii</taxon>
        <taxon>Teleostei</taxon>
        <taxon>Neoteleostei</taxon>
        <taxon>Acanthomorphata</taxon>
        <taxon>Ovalentaria</taxon>
        <taxon>Atherinomorphae</taxon>
        <taxon>Cyprinodontiformes</taxon>
        <taxon>Goodeidae</taxon>
        <taxon>Ataeniobius</taxon>
    </lineage>
</organism>
<gene>
    <name evidence="2" type="ORF">ATANTOWER_032689</name>
</gene>
<name>A0ABU7B0B1_9TELE</name>
<comment type="caution">
    <text evidence="2">The sequence shown here is derived from an EMBL/GenBank/DDBJ whole genome shotgun (WGS) entry which is preliminary data.</text>
</comment>
<sequence>MSSCFKTCANTLDIKLEPWSDCTTRGKPNNEKNIVRAFTTTGVVIFRTGKTSGNRVDAHITVTENLFPALVLRNRPTQSINTRSKGSETAGMGCNGVGGIP</sequence>
<reference evidence="2 3" key="1">
    <citation type="submission" date="2021-07" db="EMBL/GenBank/DDBJ databases">
        <authorList>
            <person name="Palmer J.M."/>
        </authorList>
    </citation>
    <scope>NUCLEOTIDE SEQUENCE [LARGE SCALE GENOMIC DNA]</scope>
    <source>
        <strain evidence="2 3">AT_MEX2019</strain>
        <tissue evidence="2">Muscle</tissue>
    </source>
</reference>
<evidence type="ECO:0000313" key="3">
    <source>
        <dbReference type="Proteomes" id="UP001345963"/>
    </source>
</evidence>
<protein>
    <submittedName>
        <fullName evidence="2">Uncharacterized protein</fullName>
    </submittedName>
</protein>
<keyword evidence="3" id="KW-1185">Reference proteome</keyword>